<feature type="region of interest" description="Disordered" evidence="1">
    <location>
        <begin position="1"/>
        <end position="31"/>
    </location>
</feature>
<organism evidence="2 3">
    <name type="scientific">Chthoniobacter flavus Ellin428</name>
    <dbReference type="NCBI Taxonomy" id="497964"/>
    <lineage>
        <taxon>Bacteria</taxon>
        <taxon>Pseudomonadati</taxon>
        <taxon>Verrucomicrobiota</taxon>
        <taxon>Spartobacteria</taxon>
        <taxon>Chthoniobacterales</taxon>
        <taxon>Chthoniobacteraceae</taxon>
        <taxon>Chthoniobacter</taxon>
    </lineage>
</organism>
<evidence type="ECO:0000313" key="3">
    <source>
        <dbReference type="Proteomes" id="UP000005824"/>
    </source>
</evidence>
<dbReference type="STRING" id="497964.CfE428DRAFT_6172"/>
<dbReference type="RefSeq" id="WP_006983490.1">
    <property type="nucleotide sequence ID" value="NZ_ABVL01000036.1"/>
</dbReference>
<dbReference type="AlphaFoldDB" id="B4DB81"/>
<dbReference type="Proteomes" id="UP000005824">
    <property type="component" value="Unassembled WGS sequence"/>
</dbReference>
<comment type="caution">
    <text evidence="2">The sequence shown here is derived from an EMBL/GenBank/DDBJ whole genome shotgun (WGS) entry which is preliminary data.</text>
</comment>
<dbReference type="InParanoid" id="B4DB81"/>
<proteinExistence type="predicted"/>
<protein>
    <submittedName>
        <fullName evidence="2">Uncharacterized protein</fullName>
    </submittedName>
</protein>
<evidence type="ECO:0000313" key="2">
    <source>
        <dbReference type="EMBL" id="EDY16269.1"/>
    </source>
</evidence>
<accession>B4DB81</accession>
<gene>
    <name evidence="2" type="ORF">CfE428DRAFT_6172</name>
</gene>
<evidence type="ECO:0000256" key="1">
    <source>
        <dbReference type="SAM" id="MobiDB-lite"/>
    </source>
</evidence>
<name>B4DB81_9BACT</name>
<dbReference type="EMBL" id="ABVL01000036">
    <property type="protein sequence ID" value="EDY16269.1"/>
    <property type="molecule type" value="Genomic_DNA"/>
</dbReference>
<keyword evidence="3" id="KW-1185">Reference proteome</keyword>
<reference evidence="2 3" key="1">
    <citation type="journal article" date="2011" name="J. Bacteriol.">
        <title>Genome sequence of Chthoniobacter flavus Ellin428, an aerobic heterotrophic soil bacterium.</title>
        <authorList>
            <person name="Kant R."/>
            <person name="van Passel M.W."/>
            <person name="Palva A."/>
            <person name="Lucas S."/>
            <person name="Lapidus A."/>
            <person name="Glavina Del Rio T."/>
            <person name="Dalin E."/>
            <person name="Tice H."/>
            <person name="Bruce D."/>
            <person name="Goodwin L."/>
            <person name="Pitluck S."/>
            <person name="Larimer F.W."/>
            <person name="Land M.L."/>
            <person name="Hauser L."/>
            <person name="Sangwan P."/>
            <person name="de Vos W.M."/>
            <person name="Janssen P.H."/>
            <person name="Smidt H."/>
        </authorList>
    </citation>
    <scope>NUCLEOTIDE SEQUENCE [LARGE SCALE GENOMIC DNA]</scope>
    <source>
        <strain evidence="2 3">Ellin428</strain>
    </source>
</reference>
<sequence>MNTRRRFKNLIPPHDDPQHRRRVPVPFSANRKRADKGAGAAWLFADFLAACMTLPPDQLADLE</sequence>